<dbReference type="Proteomes" id="UP001157418">
    <property type="component" value="Unassembled WGS sequence"/>
</dbReference>
<reference evidence="1 2" key="1">
    <citation type="submission" date="2022-01" db="EMBL/GenBank/DDBJ databases">
        <authorList>
            <person name="Xiong W."/>
            <person name="Schranz E."/>
        </authorList>
    </citation>
    <scope>NUCLEOTIDE SEQUENCE [LARGE SCALE GENOMIC DNA]</scope>
</reference>
<organism evidence="1 2">
    <name type="scientific">Lactuca virosa</name>
    <dbReference type="NCBI Taxonomy" id="75947"/>
    <lineage>
        <taxon>Eukaryota</taxon>
        <taxon>Viridiplantae</taxon>
        <taxon>Streptophyta</taxon>
        <taxon>Embryophyta</taxon>
        <taxon>Tracheophyta</taxon>
        <taxon>Spermatophyta</taxon>
        <taxon>Magnoliopsida</taxon>
        <taxon>eudicotyledons</taxon>
        <taxon>Gunneridae</taxon>
        <taxon>Pentapetalae</taxon>
        <taxon>asterids</taxon>
        <taxon>campanulids</taxon>
        <taxon>Asterales</taxon>
        <taxon>Asteraceae</taxon>
        <taxon>Cichorioideae</taxon>
        <taxon>Cichorieae</taxon>
        <taxon>Lactucinae</taxon>
        <taxon>Lactuca</taxon>
    </lineage>
</organism>
<gene>
    <name evidence="1" type="ORF">LVIROSA_LOCUS10285</name>
</gene>
<accession>A0AAU9MB68</accession>
<proteinExistence type="predicted"/>
<comment type="caution">
    <text evidence="1">The sequence shown here is derived from an EMBL/GenBank/DDBJ whole genome shotgun (WGS) entry which is preliminary data.</text>
</comment>
<dbReference type="EMBL" id="CAKMRJ010001112">
    <property type="protein sequence ID" value="CAH1422987.1"/>
    <property type="molecule type" value="Genomic_DNA"/>
</dbReference>
<name>A0AAU9MB68_9ASTR</name>
<keyword evidence="2" id="KW-1185">Reference proteome</keyword>
<dbReference type="AlphaFoldDB" id="A0AAU9MB68"/>
<evidence type="ECO:0000313" key="1">
    <source>
        <dbReference type="EMBL" id="CAH1422987.1"/>
    </source>
</evidence>
<evidence type="ECO:0000313" key="2">
    <source>
        <dbReference type="Proteomes" id="UP001157418"/>
    </source>
</evidence>
<sequence>MFVENKRVQVLIPRNTTIPSSLCSSDSIVFLKAENGVLCVGVQRAKKETILRNLMVKASTLMAGMMTQCDDTLPVLSLRLAGSARRPAPPATSKLR</sequence>
<protein>
    <submittedName>
        <fullName evidence="1">Uncharacterized protein</fullName>
    </submittedName>
</protein>